<evidence type="ECO:0000313" key="8">
    <source>
        <dbReference type="Proteomes" id="UP001141183"/>
    </source>
</evidence>
<dbReference type="Pfam" id="PF02361">
    <property type="entry name" value="CbiQ"/>
    <property type="match status" value="1"/>
</dbReference>
<reference evidence="7" key="1">
    <citation type="submission" date="2022-05" db="EMBL/GenBank/DDBJ databases">
        <title>Draft genome sequence of Clostridium tertium strain CP3 isolated from Peru.</title>
        <authorList>
            <person name="Hurtado R."/>
            <person name="Lima L."/>
            <person name="Sousa T."/>
            <person name="Jaiswal A.K."/>
            <person name="Tiwari S."/>
            <person name="Maturrano L."/>
            <person name="Brenig B."/>
            <person name="Azevedo V."/>
        </authorList>
    </citation>
    <scope>NUCLEOTIDE SEQUENCE</scope>
    <source>
        <strain evidence="7">CP3</strain>
    </source>
</reference>
<feature type="transmembrane region" description="Helical" evidence="6">
    <location>
        <begin position="79"/>
        <end position="96"/>
    </location>
</feature>
<comment type="caution">
    <text evidence="7">The sequence shown here is derived from an EMBL/GenBank/DDBJ whole genome shotgun (WGS) entry which is preliminary data.</text>
</comment>
<protein>
    <submittedName>
        <fullName evidence="7">Cobalt ECF transporter T component CbiQ</fullName>
    </submittedName>
</protein>
<evidence type="ECO:0000256" key="2">
    <source>
        <dbReference type="ARBA" id="ARBA00022475"/>
    </source>
</evidence>
<organism evidence="7 8">
    <name type="scientific">Clostridium tertium</name>
    <dbReference type="NCBI Taxonomy" id="1559"/>
    <lineage>
        <taxon>Bacteria</taxon>
        <taxon>Bacillati</taxon>
        <taxon>Bacillota</taxon>
        <taxon>Clostridia</taxon>
        <taxon>Eubacteriales</taxon>
        <taxon>Clostridiaceae</taxon>
        <taxon>Clostridium</taxon>
    </lineage>
</organism>
<dbReference type="NCBIfam" id="TIGR02454">
    <property type="entry name" value="ECF_T_CbiQ"/>
    <property type="match status" value="1"/>
</dbReference>
<evidence type="ECO:0000313" key="7">
    <source>
        <dbReference type="EMBL" id="MDC4240357.1"/>
    </source>
</evidence>
<dbReference type="InterPro" id="IPR012809">
    <property type="entry name" value="ECF_CbiQ"/>
</dbReference>
<accession>A0A9X3XNJ6</accession>
<dbReference type="EMBL" id="JAMRYU010000008">
    <property type="protein sequence ID" value="MDC4240357.1"/>
    <property type="molecule type" value="Genomic_DNA"/>
</dbReference>
<feature type="transmembrane region" description="Helical" evidence="6">
    <location>
        <begin position="30"/>
        <end position="46"/>
    </location>
</feature>
<feature type="transmembrane region" description="Helical" evidence="6">
    <location>
        <begin position="108"/>
        <end position="134"/>
    </location>
</feature>
<sequence length="266" mass="30636">MNKLNKALYEIQDVEDLANRDYFINKINPLIKFILTVIYISLVVSMDKYNLGGVIGMSIYPIFLLITCDISLKDSLKKLKIVLSFVLLMGIFNPLYDNEILISINGINISGGIISMITLILKGILTILSSYLLIATTNIEKICYAMDKIHIPKIFITEVLFIYRYVTVLLKEANKITESYSLRAPNQKGINYKVWGSLIGQLLIRSIDKAENIYESMCLRGYSDKFYYSYKIKYNVKDYIYFIVWIVILGTMRFFPILQVVGNIFV</sequence>
<evidence type="ECO:0000256" key="5">
    <source>
        <dbReference type="ARBA" id="ARBA00023136"/>
    </source>
</evidence>
<name>A0A9X3XNJ6_9CLOT</name>
<keyword evidence="8" id="KW-1185">Reference proteome</keyword>
<comment type="subcellular location">
    <subcellularLocation>
        <location evidence="1">Cell membrane</location>
        <topology evidence="1">Multi-pass membrane protein</topology>
    </subcellularLocation>
</comment>
<dbReference type="GO" id="GO:0006824">
    <property type="term" value="P:cobalt ion transport"/>
    <property type="evidence" value="ECO:0007669"/>
    <property type="project" value="InterPro"/>
</dbReference>
<feature type="transmembrane region" description="Helical" evidence="6">
    <location>
        <begin position="239"/>
        <end position="261"/>
    </location>
</feature>
<dbReference type="InterPro" id="IPR051611">
    <property type="entry name" value="ECF_transporter_component"/>
</dbReference>
<feature type="transmembrane region" description="Helical" evidence="6">
    <location>
        <begin position="52"/>
        <end position="72"/>
    </location>
</feature>
<gene>
    <name evidence="7" type="primary">cbiQ</name>
    <name evidence="7" type="ORF">NE398_09275</name>
</gene>
<dbReference type="InterPro" id="IPR003339">
    <property type="entry name" value="ABC/ECF_trnsptr_transmembrane"/>
</dbReference>
<keyword evidence="3 6" id="KW-0812">Transmembrane</keyword>
<evidence type="ECO:0000256" key="3">
    <source>
        <dbReference type="ARBA" id="ARBA00022692"/>
    </source>
</evidence>
<dbReference type="PANTHER" id="PTHR34857:SF2">
    <property type="entry name" value="SLL0384 PROTEIN"/>
    <property type="match status" value="1"/>
</dbReference>
<keyword evidence="2" id="KW-1003">Cell membrane</keyword>
<dbReference type="RefSeq" id="WP_097033417.1">
    <property type="nucleotide sequence ID" value="NZ_JADPFN010000033.1"/>
</dbReference>
<dbReference type="GO" id="GO:0043190">
    <property type="term" value="C:ATP-binding cassette (ABC) transporter complex"/>
    <property type="evidence" value="ECO:0007669"/>
    <property type="project" value="InterPro"/>
</dbReference>
<evidence type="ECO:0000256" key="1">
    <source>
        <dbReference type="ARBA" id="ARBA00004651"/>
    </source>
</evidence>
<keyword evidence="5 6" id="KW-0472">Membrane</keyword>
<proteinExistence type="predicted"/>
<dbReference type="CDD" id="cd16914">
    <property type="entry name" value="EcfT"/>
    <property type="match status" value="1"/>
</dbReference>
<dbReference type="PANTHER" id="PTHR34857">
    <property type="entry name" value="SLL0384 PROTEIN"/>
    <property type="match status" value="1"/>
</dbReference>
<evidence type="ECO:0000256" key="4">
    <source>
        <dbReference type="ARBA" id="ARBA00022989"/>
    </source>
</evidence>
<keyword evidence="4 6" id="KW-1133">Transmembrane helix</keyword>
<dbReference type="AlphaFoldDB" id="A0A9X3XNJ6"/>
<dbReference type="Proteomes" id="UP001141183">
    <property type="component" value="Unassembled WGS sequence"/>
</dbReference>
<evidence type="ECO:0000256" key="6">
    <source>
        <dbReference type="SAM" id="Phobius"/>
    </source>
</evidence>